<feature type="transmembrane region" description="Helical" evidence="10">
    <location>
        <begin position="106"/>
        <end position="124"/>
    </location>
</feature>
<feature type="transmembrane region" description="Helical" evidence="10">
    <location>
        <begin position="29"/>
        <end position="47"/>
    </location>
</feature>
<reference evidence="12 13" key="2">
    <citation type="journal article" date="2018" name="Int. J. Syst. Evol. Microbiol.">
        <title>Marinobacterium aestuarii sp. nov., a benzene-degrading marine bacterium isolated from estuary sediment.</title>
        <authorList>
            <person name="Bae S.S."/>
            <person name="Jung J."/>
            <person name="Chung D."/>
            <person name="Baek K."/>
        </authorList>
    </citation>
    <scope>NUCLEOTIDE SEQUENCE [LARGE SCALE GENOMIC DNA]</scope>
    <source>
        <strain evidence="12 13">ST58-10</strain>
    </source>
</reference>
<dbReference type="GO" id="GO:0003954">
    <property type="term" value="F:NADH dehydrogenase activity"/>
    <property type="evidence" value="ECO:0007669"/>
    <property type="project" value="TreeGrafter"/>
</dbReference>
<feature type="transmembrane region" description="Helical" evidence="10">
    <location>
        <begin position="270"/>
        <end position="290"/>
    </location>
</feature>
<keyword evidence="6 10" id="KW-0472">Membrane</keyword>
<dbReference type="STRING" id="1821621.A8C75_01670"/>
<gene>
    <name evidence="12" type="ORF">A8C75_01670</name>
</gene>
<evidence type="ECO:0000259" key="11">
    <source>
        <dbReference type="Pfam" id="PF00361"/>
    </source>
</evidence>
<feature type="transmembrane region" description="Helical" evidence="10">
    <location>
        <begin position="333"/>
        <end position="352"/>
    </location>
</feature>
<dbReference type="GO" id="GO:0008137">
    <property type="term" value="F:NADH dehydrogenase (ubiquinone) activity"/>
    <property type="evidence" value="ECO:0007669"/>
    <property type="project" value="InterPro"/>
</dbReference>
<dbReference type="InterPro" id="IPR003918">
    <property type="entry name" value="NADH_UbQ_OxRdtase"/>
</dbReference>
<dbReference type="PRINTS" id="PR01437">
    <property type="entry name" value="NUOXDRDTASE4"/>
</dbReference>
<feature type="transmembrane region" description="Helical" evidence="10">
    <location>
        <begin position="244"/>
        <end position="264"/>
    </location>
</feature>
<evidence type="ECO:0000256" key="5">
    <source>
        <dbReference type="ARBA" id="ARBA00022989"/>
    </source>
</evidence>
<evidence type="ECO:0000256" key="3">
    <source>
        <dbReference type="ARBA" id="ARBA00019906"/>
    </source>
</evidence>
<evidence type="ECO:0000256" key="4">
    <source>
        <dbReference type="ARBA" id="ARBA00022692"/>
    </source>
</evidence>
<feature type="transmembrane region" description="Helical" evidence="10">
    <location>
        <begin position="364"/>
        <end position="387"/>
    </location>
</feature>
<organism evidence="12 13">
    <name type="scientific">Marinobacterium aestuarii</name>
    <dbReference type="NCBI Taxonomy" id="1821621"/>
    <lineage>
        <taxon>Bacteria</taxon>
        <taxon>Pseudomonadati</taxon>
        <taxon>Pseudomonadota</taxon>
        <taxon>Gammaproteobacteria</taxon>
        <taxon>Oceanospirillales</taxon>
        <taxon>Oceanospirillaceae</taxon>
        <taxon>Marinobacterium</taxon>
    </lineage>
</organism>
<evidence type="ECO:0000256" key="9">
    <source>
        <dbReference type="RuleBase" id="RU000320"/>
    </source>
</evidence>
<dbReference type="NCBIfam" id="TIGR01972">
    <property type="entry name" value="NDH_I_M"/>
    <property type="match status" value="1"/>
</dbReference>
<dbReference type="GO" id="GO:0012505">
    <property type="term" value="C:endomembrane system"/>
    <property type="evidence" value="ECO:0007669"/>
    <property type="project" value="UniProtKB-SubCell"/>
</dbReference>
<dbReference type="InterPro" id="IPR010227">
    <property type="entry name" value="NADH_Q_OxRdtase_chainM/4"/>
</dbReference>
<dbReference type="GO" id="GO:0015990">
    <property type="term" value="P:electron transport coupled proton transport"/>
    <property type="evidence" value="ECO:0007669"/>
    <property type="project" value="TreeGrafter"/>
</dbReference>
<dbReference type="PANTHER" id="PTHR43507">
    <property type="entry name" value="NADH-UBIQUINONE OXIDOREDUCTASE CHAIN 4"/>
    <property type="match status" value="1"/>
</dbReference>
<comment type="similarity">
    <text evidence="2">Belongs to the complex I subunit 4 family.</text>
</comment>
<protein>
    <recommendedName>
        <fullName evidence="3">NADH-quinone oxidoreductase subunit M</fullName>
    </recommendedName>
    <alternativeName>
        <fullName evidence="7">NADH dehydrogenase I subunit M</fullName>
    </alternativeName>
    <alternativeName>
        <fullName evidence="8">NDH-1 subunit M</fullName>
    </alternativeName>
</protein>
<keyword evidence="13" id="KW-1185">Reference proteome</keyword>
<evidence type="ECO:0000256" key="6">
    <source>
        <dbReference type="ARBA" id="ARBA00023136"/>
    </source>
</evidence>
<evidence type="ECO:0000313" key="12">
    <source>
        <dbReference type="EMBL" id="ANG61296.1"/>
    </source>
</evidence>
<evidence type="ECO:0000313" key="13">
    <source>
        <dbReference type="Proteomes" id="UP000078070"/>
    </source>
</evidence>
<dbReference type="PANTHER" id="PTHR43507:SF1">
    <property type="entry name" value="NADH-UBIQUINONE OXIDOREDUCTASE CHAIN 4"/>
    <property type="match status" value="1"/>
</dbReference>
<reference evidence="13" key="1">
    <citation type="submission" date="2016-05" db="EMBL/GenBank/DDBJ databases">
        <authorList>
            <person name="Baek K."/>
            <person name="Yang S.-J."/>
        </authorList>
    </citation>
    <scope>NUCLEOTIDE SEQUENCE [LARGE SCALE GENOMIC DNA]</scope>
    <source>
        <strain evidence="13">ST58-10</strain>
    </source>
</reference>
<feature type="transmembrane region" description="Helical" evidence="10">
    <location>
        <begin position="130"/>
        <end position="150"/>
    </location>
</feature>
<evidence type="ECO:0000256" key="2">
    <source>
        <dbReference type="ARBA" id="ARBA00009025"/>
    </source>
</evidence>
<feature type="transmembrane region" description="Helical" evidence="10">
    <location>
        <begin position="407"/>
        <end position="428"/>
    </location>
</feature>
<name>A0A1A9ETR8_9GAMM</name>
<dbReference type="Proteomes" id="UP000078070">
    <property type="component" value="Chromosome"/>
</dbReference>
<feature type="transmembrane region" description="Helical" evidence="10">
    <location>
        <begin position="208"/>
        <end position="232"/>
    </location>
</feature>
<feature type="domain" description="NADH:quinone oxidoreductase/Mrp antiporter transmembrane" evidence="11">
    <location>
        <begin position="126"/>
        <end position="414"/>
    </location>
</feature>
<evidence type="ECO:0000256" key="7">
    <source>
        <dbReference type="ARBA" id="ARBA00031584"/>
    </source>
</evidence>
<evidence type="ECO:0000256" key="1">
    <source>
        <dbReference type="ARBA" id="ARBA00004127"/>
    </source>
</evidence>
<dbReference type="AlphaFoldDB" id="A0A1A9ETR8"/>
<dbReference type="GO" id="GO:0048039">
    <property type="term" value="F:ubiquinone binding"/>
    <property type="evidence" value="ECO:0007669"/>
    <property type="project" value="TreeGrafter"/>
</dbReference>
<feature type="transmembrane region" description="Helical" evidence="10">
    <location>
        <begin position="302"/>
        <end position="321"/>
    </location>
</feature>
<dbReference type="Pfam" id="PF00361">
    <property type="entry name" value="Proton_antipo_M"/>
    <property type="match status" value="1"/>
</dbReference>
<feature type="transmembrane region" description="Helical" evidence="10">
    <location>
        <begin position="162"/>
        <end position="185"/>
    </location>
</feature>
<dbReference type="KEGG" id="mars:A8C75_01670"/>
<accession>A0A1A9ETR8</accession>
<sequence length="505" mass="55592">MSLVLLILIPLLGALLVWLAERWHADLSRVLSLAVLGLDALLLLLLPHEAPAGGLWWLQFQADWLPNLGISWHFALDGLSVLLLWLTLFIGAVSVLVSWREIDQRVGFFHCNLLLSVAGIIGVFTALDLFVFFVFWELMLIPMVLLIAIWGHENRRYAAIKFFIFTQASSLLMLVAILGLVFVHYDQIGYLSFGYGDLLRLQLAPKQAFWLMLGFFVAFAVKLPVVPLHTWLPDAHTEAPTAGSVLLAAILLKTGAYGLLRFVLPLFPMASADFAPMAMGLGALGVLYGAKLAFAQHDMKRLVAYTSVSHMGFVLLGIYAMNGLALQGALMQMLAHGLSTAALFIIVGMLYARWHTRDLRELGGLWLVLPRLSGFTLLFALASLGLPGLANFVAEFLILAGAFQRDWPITLVAMLGLVGAALYALLLVQRSLWGTRVKEAKVHDCSPREWTVLASLALLLLVFGLHPQPVLDLVQRPVAAILAELPAQNSGRAELLHRASRERHP</sequence>
<evidence type="ECO:0000256" key="10">
    <source>
        <dbReference type="SAM" id="Phobius"/>
    </source>
</evidence>
<dbReference type="EMBL" id="CP015839">
    <property type="protein sequence ID" value="ANG61296.1"/>
    <property type="molecule type" value="Genomic_DNA"/>
</dbReference>
<dbReference type="InterPro" id="IPR001750">
    <property type="entry name" value="ND/Mrp_TM"/>
</dbReference>
<dbReference type="GO" id="GO:0042773">
    <property type="term" value="P:ATP synthesis coupled electron transport"/>
    <property type="evidence" value="ECO:0007669"/>
    <property type="project" value="InterPro"/>
</dbReference>
<comment type="subcellular location">
    <subcellularLocation>
        <location evidence="1">Endomembrane system</location>
        <topology evidence="1">Multi-pass membrane protein</topology>
    </subcellularLocation>
    <subcellularLocation>
        <location evidence="9">Membrane</location>
        <topology evidence="9">Multi-pass membrane protein</topology>
    </subcellularLocation>
</comment>
<dbReference type="GO" id="GO:0016020">
    <property type="term" value="C:membrane"/>
    <property type="evidence" value="ECO:0007669"/>
    <property type="project" value="UniProtKB-SubCell"/>
</dbReference>
<feature type="transmembrane region" description="Helical" evidence="10">
    <location>
        <begin position="81"/>
        <end position="99"/>
    </location>
</feature>
<dbReference type="RefSeq" id="WP_067377200.1">
    <property type="nucleotide sequence ID" value="NZ_CP015839.1"/>
</dbReference>
<evidence type="ECO:0000256" key="8">
    <source>
        <dbReference type="ARBA" id="ARBA00032798"/>
    </source>
</evidence>
<keyword evidence="4 9" id="KW-0812">Transmembrane</keyword>
<proteinExistence type="inferred from homology"/>
<keyword evidence="5 10" id="KW-1133">Transmembrane helix</keyword>
<dbReference type="OrthoDB" id="9768329at2"/>